<accession>A0ABW1INR9</accession>
<protein>
    <submittedName>
        <fullName evidence="1">O-methyltransferase</fullName>
    </submittedName>
</protein>
<dbReference type="EMBL" id="JBHSQV010000128">
    <property type="protein sequence ID" value="MFC5986708.1"/>
    <property type="molecule type" value="Genomic_DNA"/>
</dbReference>
<name>A0ABW1INR9_9BACL</name>
<reference evidence="2" key="1">
    <citation type="journal article" date="2019" name="Int. J. Syst. Evol. Microbiol.">
        <title>The Global Catalogue of Microorganisms (GCM) 10K type strain sequencing project: providing services to taxonomists for standard genome sequencing and annotation.</title>
        <authorList>
            <consortium name="The Broad Institute Genomics Platform"/>
            <consortium name="The Broad Institute Genome Sequencing Center for Infectious Disease"/>
            <person name="Wu L."/>
            <person name="Ma J."/>
        </authorList>
    </citation>
    <scope>NUCLEOTIDE SEQUENCE [LARGE SCALE GENOMIC DNA]</scope>
    <source>
        <strain evidence="2">CCM 8749</strain>
    </source>
</reference>
<organism evidence="1 2">
    <name type="scientific">Marinicrinis lubricantis</name>
    <dbReference type="NCBI Taxonomy" id="2086470"/>
    <lineage>
        <taxon>Bacteria</taxon>
        <taxon>Bacillati</taxon>
        <taxon>Bacillota</taxon>
        <taxon>Bacilli</taxon>
        <taxon>Bacillales</taxon>
        <taxon>Paenibacillaceae</taxon>
    </lineage>
</organism>
<evidence type="ECO:0000313" key="2">
    <source>
        <dbReference type="Proteomes" id="UP001596250"/>
    </source>
</evidence>
<sequence>MSSMVSLARQVDLVFKQISKELVHLSSGLIFIHIRNNEIGKFGVRHDPIETINGDLNDSGKGLSAEQIRAFRNMAIESLKHKHWTHGEIQYEFALRKNLLTTSVVFESNYNMANLLSQ</sequence>
<comment type="caution">
    <text evidence="1">The sequence shown here is derived from an EMBL/GenBank/DDBJ whole genome shotgun (WGS) entry which is preliminary data.</text>
</comment>
<dbReference type="Proteomes" id="UP001596250">
    <property type="component" value="Unassembled WGS sequence"/>
</dbReference>
<keyword evidence="2" id="KW-1185">Reference proteome</keyword>
<proteinExistence type="predicted"/>
<dbReference type="RefSeq" id="WP_379894022.1">
    <property type="nucleotide sequence ID" value="NZ_CBCSCT010000079.1"/>
</dbReference>
<evidence type="ECO:0000313" key="1">
    <source>
        <dbReference type="EMBL" id="MFC5986708.1"/>
    </source>
</evidence>
<gene>
    <name evidence="1" type="ORF">ACFPXP_09790</name>
</gene>